<protein>
    <submittedName>
        <fullName evidence="2">Uncharacterized protein</fullName>
    </submittedName>
</protein>
<comment type="caution">
    <text evidence="2">The sequence shown here is derived from an EMBL/GenBank/DDBJ whole genome shotgun (WGS) entry which is preliminary data.</text>
</comment>
<accession>A0A4Y9YU46</accession>
<evidence type="ECO:0000313" key="2">
    <source>
        <dbReference type="EMBL" id="TFY65954.1"/>
    </source>
</evidence>
<reference evidence="2 3" key="1">
    <citation type="submission" date="2019-02" db="EMBL/GenBank/DDBJ databases">
        <title>Genome sequencing of the rare red list fungi Dentipellis fragilis.</title>
        <authorList>
            <person name="Buettner E."/>
            <person name="Kellner H."/>
        </authorList>
    </citation>
    <scope>NUCLEOTIDE SEQUENCE [LARGE SCALE GENOMIC DNA]</scope>
    <source>
        <strain evidence="2 3">DSM 105465</strain>
    </source>
</reference>
<dbReference type="AlphaFoldDB" id="A0A4Y9YU46"/>
<evidence type="ECO:0000313" key="3">
    <source>
        <dbReference type="Proteomes" id="UP000298327"/>
    </source>
</evidence>
<dbReference type="STRING" id="205917.A0A4Y9YU46"/>
<keyword evidence="3" id="KW-1185">Reference proteome</keyword>
<evidence type="ECO:0000256" key="1">
    <source>
        <dbReference type="SAM" id="MobiDB-lite"/>
    </source>
</evidence>
<organism evidence="2 3">
    <name type="scientific">Dentipellis fragilis</name>
    <dbReference type="NCBI Taxonomy" id="205917"/>
    <lineage>
        <taxon>Eukaryota</taxon>
        <taxon>Fungi</taxon>
        <taxon>Dikarya</taxon>
        <taxon>Basidiomycota</taxon>
        <taxon>Agaricomycotina</taxon>
        <taxon>Agaricomycetes</taxon>
        <taxon>Russulales</taxon>
        <taxon>Hericiaceae</taxon>
        <taxon>Dentipellis</taxon>
    </lineage>
</organism>
<name>A0A4Y9YU46_9AGAM</name>
<dbReference type="EMBL" id="SEOQ01000292">
    <property type="protein sequence ID" value="TFY65954.1"/>
    <property type="molecule type" value="Genomic_DNA"/>
</dbReference>
<sequence length="80" mass="8978">MPIAPREEEESGDEDDTTTRDYSLSATEIKELDLLTRDIVRILNRYAEERVATQSRSNSRPATPDGLTVPWICAAAAVWI</sequence>
<dbReference type="OrthoDB" id="28053at2759"/>
<feature type="region of interest" description="Disordered" evidence="1">
    <location>
        <begin position="1"/>
        <end position="23"/>
    </location>
</feature>
<gene>
    <name evidence="2" type="ORF">EVG20_g5133</name>
</gene>
<proteinExistence type="predicted"/>
<feature type="compositionally biased region" description="Acidic residues" evidence="1">
    <location>
        <begin position="7"/>
        <end position="16"/>
    </location>
</feature>
<dbReference type="Proteomes" id="UP000298327">
    <property type="component" value="Unassembled WGS sequence"/>
</dbReference>